<comment type="caution">
    <text evidence="1">The sequence shown here is derived from an EMBL/GenBank/DDBJ whole genome shotgun (WGS) entry which is preliminary data.</text>
</comment>
<protein>
    <submittedName>
        <fullName evidence="1">Unnamed protein product</fullName>
    </submittedName>
</protein>
<dbReference type="Proteomes" id="UP001165121">
    <property type="component" value="Unassembled WGS sequence"/>
</dbReference>
<reference evidence="1" key="1">
    <citation type="submission" date="2023-04" db="EMBL/GenBank/DDBJ databases">
        <title>Phytophthora fragariaefolia NBRC 109709.</title>
        <authorList>
            <person name="Ichikawa N."/>
            <person name="Sato H."/>
            <person name="Tonouchi N."/>
        </authorList>
    </citation>
    <scope>NUCLEOTIDE SEQUENCE</scope>
    <source>
        <strain evidence="1">NBRC 109709</strain>
    </source>
</reference>
<proteinExistence type="predicted"/>
<organism evidence="1 2">
    <name type="scientific">Phytophthora fragariaefolia</name>
    <dbReference type="NCBI Taxonomy" id="1490495"/>
    <lineage>
        <taxon>Eukaryota</taxon>
        <taxon>Sar</taxon>
        <taxon>Stramenopiles</taxon>
        <taxon>Oomycota</taxon>
        <taxon>Peronosporomycetes</taxon>
        <taxon>Peronosporales</taxon>
        <taxon>Peronosporaceae</taxon>
        <taxon>Phytophthora</taxon>
    </lineage>
</organism>
<accession>A0A9W6YLB9</accession>
<evidence type="ECO:0000313" key="1">
    <source>
        <dbReference type="EMBL" id="GMF88826.1"/>
    </source>
</evidence>
<keyword evidence="2" id="KW-1185">Reference proteome</keyword>
<sequence>MGVDATYANMLDTAVQIVNHCYPDQLTRSSGRQATVSCFDNDNKFNIDVAHQAGRSGIDLLASPLKPELGINTIPLKHNSVVPAEVTTSSPSDQLSNFVRGSAKAIEQLEICEKQLFVHETCRMLRRLEFVLLVEYTRVTATLVFRDGRPSENNSKPFGSLLIATALVCIVGDGGASTIPPSSGSNASICSENGMENCSRIIRTWDHLLAPVFYTTRWYVLYTLALQLQDYSRNYSTNLLSNAQDWITRSSFSGCTHTANDKYPE</sequence>
<dbReference type="AlphaFoldDB" id="A0A9W6YLB9"/>
<name>A0A9W6YLB9_9STRA</name>
<evidence type="ECO:0000313" key="2">
    <source>
        <dbReference type="Proteomes" id="UP001165121"/>
    </source>
</evidence>
<gene>
    <name evidence="1" type="ORF">Pfra01_002892800</name>
</gene>
<dbReference type="EMBL" id="BSXT01013633">
    <property type="protein sequence ID" value="GMF88826.1"/>
    <property type="molecule type" value="Genomic_DNA"/>
</dbReference>